<evidence type="ECO:0000313" key="2">
    <source>
        <dbReference type="EMBL" id="CEL54211.1"/>
    </source>
</evidence>
<proteinExistence type="predicted"/>
<organism evidence="2 3">
    <name type="scientific">Thanatephorus cucumeris (strain AG1-IB / isolate 7/3/14)</name>
    <name type="common">Lettuce bottom rot fungus</name>
    <name type="synonym">Rhizoctonia solani</name>
    <dbReference type="NCBI Taxonomy" id="1108050"/>
    <lineage>
        <taxon>Eukaryota</taxon>
        <taxon>Fungi</taxon>
        <taxon>Dikarya</taxon>
        <taxon>Basidiomycota</taxon>
        <taxon>Agaricomycotina</taxon>
        <taxon>Agaricomycetes</taxon>
        <taxon>Cantharellales</taxon>
        <taxon>Ceratobasidiaceae</taxon>
        <taxon>Rhizoctonia</taxon>
        <taxon>Rhizoctonia solani AG-1</taxon>
    </lineage>
</organism>
<evidence type="ECO:0000313" key="3">
    <source>
        <dbReference type="Proteomes" id="UP000059188"/>
    </source>
</evidence>
<accession>A0A0B7F835</accession>
<sequence length="82" mass="9101">MPPKTSRSKQPRRTRATSDSDESYHSDGSTQAARTKKPEPPRPLVAQCPTKPDGPSDLEKEHNVDHSENSQSRDEGMISKSQ</sequence>
<protein>
    <submittedName>
        <fullName evidence="2">Uncharacterized protein</fullName>
    </submittedName>
</protein>
<feature type="compositionally biased region" description="Basic and acidic residues" evidence="1">
    <location>
        <begin position="16"/>
        <end position="25"/>
    </location>
</feature>
<feature type="region of interest" description="Disordered" evidence="1">
    <location>
        <begin position="1"/>
        <end position="82"/>
    </location>
</feature>
<gene>
    <name evidence="2" type="ORF">RSOLAG1IB_11609</name>
</gene>
<evidence type="ECO:0000256" key="1">
    <source>
        <dbReference type="SAM" id="MobiDB-lite"/>
    </source>
</evidence>
<keyword evidence="3" id="KW-1185">Reference proteome</keyword>
<dbReference type="EMBL" id="LN679254">
    <property type="protein sequence ID" value="CEL54211.1"/>
    <property type="molecule type" value="Genomic_DNA"/>
</dbReference>
<reference evidence="2 3" key="1">
    <citation type="submission" date="2014-11" db="EMBL/GenBank/DDBJ databases">
        <authorList>
            <person name="Wibberg Daniel"/>
        </authorList>
    </citation>
    <scope>NUCLEOTIDE SEQUENCE [LARGE SCALE GENOMIC DNA]</scope>
    <source>
        <strain evidence="2">Rhizoctonia solani AG1-IB 7/3/14</strain>
    </source>
</reference>
<dbReference type="AlphaFoldDB" id="A0A0B7F835"/>
<feature type="compositionally biased region" description="Basic residues" evidence="1">
    <location>
        <begin position="1"/>
        <end position="15"/>
    </location>
</feature>
<name>A0A0B7F835_THACB</name>
<dbReference type="Proteomes" id="UP000059188">
    <property type="component" value="Unassembled WGS sequence"/>
</dbReference>
<feature type="compositionally biased region" description="Basic and acidic residues" evidence="1">
    <location>
        <begin position="57"/>
        <end position="82"/>
    </location>
</feature>